<feature type="region of interest" description="Disordered" evidence="5">
    <location>
        <begin position="1"/>
        <end position="28"/>
    </location>
</feature>
<dbReference type="GO" id="GO:0009055">
    <property type="term" value="F:electron transfer activity"/>
    <property type="evidence" value="ECO:0007669"/>
    <property type="project" value="UniProtKB-UniRule"/>
</dbReference>
<protein>
    <recommendedName>
        <fullName evidence="4">Ferredoxin</fullName>
    </recommendedName>
</protein>
<dbReference type="PRINTS" id="PR00352">
    <property type="entry name" value="3FE4SFRDOXIN"/>
</dbReference>
<sequence length="106" mass="11067">MDPLVTNGPSTADVRRDEAATSADAESQTRWRLSVDSARCVTSGFCVGSAPDHFTMEQVSRPSADVVAPDDAVVEAAECCPVEAILVLDARTGTQIAPKLVPPPTA</sequence>
<dbReference type="EMBL" id="LT607733">
    <property type="protein sequence ID" value="SCG18029.1"/>
    <property type="molecule type" value="Genomic_DNA"/>
</dbReference>
<proteinExistence type="predicted"/>
<evidence type="ECO:0000256" key="5">
    <source>
        <dbReference type="SAM" id="MobiDB-lite"/>
    </source>
</evidence>
<dbReference type="GO" id="GO:0051536">
    <property type="term" value="F:iron-sulfur cluster binding"/>
    <property type="evidence" value="ECO:0007669"/>
    <property type="project" value="UniProtKB-KW"/>
</dbReference>
<keyword evidence="7" id="KW-1185">Reference proteome</keyword>
<evidence type="ECO:0000256" key="1">
    <source>
        <dbReference type="ARBA" id="ARBA00022723"/>
    </source>
</evidence>
<accession>A0A1C5GE29</accession>
<dbReference type="InterPro" id="IPR001080">
    <property type="entry name" value="3Fe4S_ferredoxin"/>
</dbReference>
<evidence type="ECO:0000313" key="6">
    <source>
        <dbReference type="EMBL" id="SCG18029.1"/>
    </source>
</evidence>
<evidence type="ECO:0000256" key="4">
    <source>
        <dbReference type="RuleBase" id="RU368020"/>
    </source>
</evidence>
<dbReference type="Pfam" id="PF13370">
    <property type="entry name" value="Fer4_13"/>
    <property type="match status" value="1"/>
</dbReference>
<dbReference type="GO" id="GO:0005506">
    <property type="term" value="F:iron ion binding"/>
    <property type="evidence" value="ECO:0007669"/>
    <property type="project" value="UniProtKB-UniRule"/>
</dbReference>
<evidence type="ECO:0000256" key="2">
    <source>
        <dbReference type="ARBA" id="ARBA00023004"/>
    </source>
</evidence>
<gene>
    <name evidence="6" type="ORF">GA0070610_4357</name>
</gene>
<keyword evidence="4" id="KW-0813">Transport</keyword>
<keyword evidence="4" id="KW-0249">Electron transport</keyword>
<evidence type="ECO:0000256" key="3">
    <source>
        <dbReference type="ARBA" id="ARBA00023014"/>
    </source>
</evidence>
<keyword evidence="2 4" id="KW-0408">Iron</keyword>
<reference evidence="6 7" key="1">
    <citation type="submission" date="2016-06" db="EMBL/GenBank/DDBJ databases">
        <authorList>
            <person name="Kjaerup R.B."/>
            <person name="Dalgaard T.S."/>
            <person name="Juul-Madsen H.R."/>
        </authorList>
    </citation>
    <scope>NUCLEOTIDE SEQUENCE [LARGE SCALE GENOMIC DNA]</scope>
    <source>
        <strain evidence="6 7">DSM 43913</strain>
    </source>
</reference>
<organism evidence="6 7">
    <name type="scientific">Micromonospora echinofusca</name>
    <dbReference type="NCBI Taxonomy" id="47858"/>
    <lineage>
        <taxon>Bacteria</taxon>
        <taxon>Bacillati</taxon>
        <taxon>Actinomycetota</taxon>
        <taxon>Actinomycetes</taxon>
        <taxon>Micromonosporales</taxon>
        <taxon>Micromonosporaceae</taxon>
        <taxon>Micromonospora</taxon>
    </lineage>
</organism>
<comment type="function">
    <text evidence="4">Ferredoxins are iron-sulfur proteins that transfer electrons in a wide variety of metabolic reactions.</text>
</comment>
<keyword evidence="1 4" id="KW-0479">Metal-binding</keyword>
<dbReference type="Gene3D" id="3.30.70.20">
    <property type="match status" value="1"/>
</dbReference>
<dbReference type="GeneID" id="95804064"/>
<evidence type="ECO:0000313" key="7">
    <source>
        <dbReference type="Proteomes" id="UP000198251"/>
    </source>
</evidence>
<keyword evidence="3 4" id="KW-0411">Iron-sulfur</keyword>
<dbReference type="Proteomes" id="UP000198251">
    <property type="component" value="Chromosome I"/>
</dbReference>
<dbReference type="SUPFAM" id="SSF54862">
    <property type="entry name" value="4Fe-4S ferredoxins"/>
    <property type="match status" value="1"/>
</dbReference>
<dbReference type="AlphaFoldDB" id="A0A1C5GE29"/>
<name>A0A1C5GE29_MICEH</name>
<dbReference type="RefSeq" id="WP_231925758.1">
    <property type="nucleotide sequence ID" value="NZ_JBFAAC010000006.1"/>
</dbReference>